<evidence type="ECO:0000259" key="8">
    <source>
        <dbReference type="Pfam" id="PF17189"/>
    </source>
</evidence>
<dbReference type="InterPro" id="IPR013780">
    <property type="entry name" value="Glyco_hydro_b"/>
</dbReference>
<dbReference type="SUPFAM" id="SSF51011">
    <property type="entry name" value="Glycosyl hydrolase domain"/>
    <property type="match status" value="1"/>
</dbReference>
<dbReference type="PRINTS" id="PR00843">
    <property type="entry name" value="GLHYDRLASE30"/>
</dbReference>
<dbReference type="PANTHER" id="PTHR11069">
    <property type="entry name" value="GLUCOSYLCERAMIDASE"/>
    <property type="match status" value="1"/>
</dbReference>
<dbReference type="Proteomes" id="UP000504629">
    <property type="component" value="Unplaced"/>
</dbReference>
<evidence type="ECO:0000256" key="6">
    <source>
        <dbReference type="RuleBase" id="RU361188"/>
    </source>
</evidence>
<keyword evidence="9" id="KW-1185">Reference proteome</keyword>
<dbReference type="Pfam" id="PF17189">
    <property type="entry name" value="Glyco_hydro_30C"/>
    <property type="match status" value="1"/>
</dbReference>
<dbReference type="GeneID" id="114247701"/>
<dbReference type="GO" id="GO:0004348">
    <property type="term" value="F:glucosylceramidase activity"/>
    <property type="evidence" value="ECO:0007669"/>
    <property type="project" value="UniProtKB-EC"/>
</dbReference>
<keyword evidence="6" id="KW-0443">Lipid metabolism</keyword>
<evidence type="ECO:0000256" key="4">
    <source>
        <dbReference type="ARBA" id="ARBA00022729"/>
    </source>
</evidence>
<protein>
    <recommendedName>
        <fullName evidence="3 6">Glucosylceramidase</fullName>
        <ecNumber evidence="3 6">3.2.1.45</ecNumber>
    </recommendedName>
</protein>
<dbReference type="InterPro" id="IPR033452">
    <property type="entry name" value="GH30_C"/>
</dbReference>
<dbReference type="PANTHER" id="PTHR11069:SF23">
    <property type="entry name" value="LYSOSOMAL ACID GLUCOSYLCERAMIDASE"/>
    <property type="match status" value="1"/>
</dbReference>
<comment type="catalytic activity">
    <reaction evidence="1">
        <text>a beta-D-glucosyl-(1&lt;-&gt;1')-N-acylsphing-4-enine + H2O = an N-acylsphing-4-enine + D-glucose</text>
        <dbReference type="Rhea" id="RHEA:13269"/>
        <dbReference type="ChEBI" id="CHEBI:4167"/>
        <dbReference type="ChEBI" id="CHEBI:15377"/>
        <dbReference type="ChEBI" id="CHEBI:22801"/>
        <dbReference type="ChEBI" id="CHEBI:52639"/>
        <dbReference type="EC" id="3.2.1.45"/>
    </reaction>
    <physiologicalReaction direction="left-to-right" evidence="1">
        <dbReference type="Rhea" id="RHEA:13270"/>
    </physiologicalReaction>
</comment>
<name>A0A6J2K2Q2_BOMMA</name>
<dbReference type="KEGG" id="bman:114247701"/>
<organism evidence="9 10">
    <name type="scientific">Bombyx mandarina</name>
    <name type="common">Wild silk moth</name>
    <name type="synonym">Wild silkworm</name>
    <dbReference type="NCBI Taxonomy" id="7092"/>
    <lineage>
        <taxon>Eukaryota</taxon>
        <taxon>Metazoa</taxon>
        <taxon>Ecdysozoa</taxon>
        <taxon>Arthropoda</taxon>
        <taxon>Hexapoda</taxon>
        <taxon>Insecta</taxon>
        <taxon>Pterygota</taxon>
        <taxon>Neoptera</taxon>
        <taxon>Endopterygota</taxon>
        <taxon>Lepidoptera</taxon>
        <taxon>Glossata</taxon>
        <taxon>Ditrysia</taxon>
        <taxon>Bombycoidea</taxon>
        <taxon>Bombycidae</taxon>
        <taxon>Bombycinae</taxon>
        <taxon>Bombyx</taxon>
    </lineage>
</organism>
<keyword evidence="6" id="KW-0326">Glycosidase</keyword>
<dbReference type="InterPro" id="IPR017853">
    <property type="entry name" value="GH"/>
</dbReference>
<dbReference type="InterPro" id="IPR001139">
    <property type="entry name" value="Glyco_hydro_30"/>
</dbReference>
<dbReference type="OrthoDB" id="2160638at2759"/>
<evidence type="ECO:0000256" key="1">
    <source>
        <dbReference type="ARBA" id="ARBA00001013"/>
    </source>
</evidence>
<evidence type="ECO:0000256" key="2">
    <source>
        <dbReference type="ARBA" id="ARBA00005382"/>
    </source>
</evidence>
<proteinExistence type="inferred from homology"/>
<dbReference type="SUPFAM" id="SSF51445">
    <property type="entry name" value="(Trans)glycosidases"/>
    <property type="match status" value="1"/>
</dbReference>
<dbReference type="AlphaFoldDB" id="A0A6J2K2Q2"/>
<gene>
    <name evidence="10" type="primary">LOC114247701</name>
</gene>
<dbReference type="EC" id="3.2.1.45" evidence="3 6"/>
<feature type="domain" description="Glycosyl hydrolase family 30 beta sandwich" evidence="8">
    <location>
        <begin position="460"/>
        <end position="523"/>
    </location>
</feature>
<dbReference type="InterPro" id="IPR033453">
    <property type="entry name" value="Glyco_hydro_30_TIM-barrel"/>
</dbReference>
<dbReference type="Gene3D" id="2.60.40.1180">
    <property type="entry name" value="Golgi alpha-mannosidase II"/>
    <property type="match status" value="1"/>
</dbReference>
<dbReference type="GO" id="GO:0006680">
    <property type="term" value="P:glucosylceramide catabolic process"/>
    <property type="evidence" value="ECO:0007669"/>
    <property type="project" value="TreeGrafter"/>
</dbReference>
<keyword evidence="5 6" id="KW-0378">Hydrolase</keyword>
<dbReference type="Gene3D" id="3.20.20.80">
    <property type="entry name" value="Glycosidases"/>
    <property type="match status" value="1"/>
</dbReference>
<feature type="domain" description="Glycosyl hydrolase family 30 TIM-barrel" evidence="7">
    <location>
        <begin position="112"/>
        <end position="457"/>
    </location>
</feature>
<dbReference type="GO" id="GO:0016020">
    <property type="term" value="C:membrane"/>
    <property type="evidence" value="ECO:0007669"/>
    <property type="project" value="GOC"/>
</dbReference>
<evidence type="ECO:0000313" key="10">
    <source>
        <dbReference type="RefSeq" id="XP_028036516.1"/>
    </source>
</evidence>
<evidence type="ECO:0000256" key="5">
    <source>
        <dbReference type="ARBA" id="ARBA00022801"/>
    </source>
</evidence>
<dbReference type="Pfam" id="PF02055">
    <property type="entry name" value="Glyco_hydro_30"/>
    <property type="match status" value="1"/>
</dbReference>
<evidence type="ECO:0000313" key="9">
    <source>
        <dbReference type="Proteomes" id="UP000504629"/>
    </source>
</evidence>
<dbReference type="RefSeq" id="XP_028036516.1">
    <property type="nucleotide sequence ID" value="XM_028180715.1"/>
</dbReference>
<comment type="similarity">
    <text evidence="2 6">Belongs to the glycosyl hydrolase 30 family.</text>
</comment>
<sequence length="538" mass="61365">MIKRNLLVVGFEISLLFSFVVGYYRGHTLIADKTCAELQVNNSSVICVCNATYCDTVTREEPHPRRFMVYTSSKAGLRFKKFTSILEVFDLCKVTECSTTLELEPRKRYQTIHGFGGAITDSAAINWSNLKDEELKQNLIESYCGDSGIQYNMLRVPIGGTDFSPRFYTYQDYPERDKDLSNFTLAPEDLNYKLPMIKACMKASNDSIDILGSLWYPPAWMKSTKKSNGISFLEEEYYDALALYHLKFIKEYYKQGVPIWGITTTNEPLSGITKHANDNVLGWSVYGLANWIVNYLAPKIKRYDPSIKILGVDDQRFTVPLWFNAALKHVPELGRAIDGIGLHYYENELVPPEIVDRCFKNYPNLFVLSSEASIHSQTNNKVDLGSWDRAEKYIKNIIEDLNHNYTAWIDWNVCLDKMGGPVLSKTYLDSPVIVDPDAGVFYKQPLFYAMGHFSKFIPKGSKRIQSVEKYNCGDPIKHVAFSTPMNTIVVVVFNDKNKEKVVRLKLGYSQAKVLLEKNSIATVEFHNDVIDESCDCEK</sequence>
<evidence type="ECO:0000256" key="3">
    <source>
        <dbReference type="ARBA" id="ARBA00012658"/>
    </source>
</evidence>
<evidence type="ECO:0000259" key="7">
    <source>
        <dbReference type="Pfam" id="PF02055"/>
    </source>
</evidence>
<keyword evidence="4" id="KW-0732">Signal</keyword>
<keyword evidence="6" id="KW-0746">Sphingolipid metabolism</keyword>
<accession>A0A6J2K2Q2</accession>
<reference evidence="10" key="1">
    <citation type="submission" date="2025-08" db="UniProtKB">
        <authorList>
            <consortium name="RefSeq"/>
        </authorList>
    </citation>
    <scope>IDENTIFICATION</scope>
    <source>
        <tissue evidence="10">Silk gland</tissue>
    </source>
</reference>